<evidence type="ECO:0000313" key="4">
    <source>
        <dbReference type="Proteomes" id="UP001595945"/>
    </source>
</evidence>
<dbReference type="RefSeq" id="WP_254267529.1">
    <property type="nucleotide sequence ID" value="NZ_CP100400.1"/>
</dbReference>
<organism evidence="3 4">
    <name type="scientific">Halorussus aquaticus</name>
    <dbReference type="NCBI Taxonomy" id="2953748"/>
    <lineage>
        <taxon>Archaea</taxon>
        <taxon>Methanobacteriati</taxon>
        <taxon>Methanobacteriota</taxon>
        <taxon>Stenosarchaea group</taxon>
        <taxon>Halobacteria</taxon>
        <taxon>Halobacteriales</taxon>
        <taxon>Haladaptataceae</taxon>
        <taxon>Halorussus</taxon>
    </lineage>
</organism>
<dbReference type="AlphaFoldDB" id="A0ABD5PWQ3"/>
<gene>
    <name evidence="3" type="ORF">ACFO9K_01705</name>
</gene>
<dbReference type="EMBL" id="JBHSHT010000001">
    <property type="protein sequence ID" value="MFC4822967.1"/>
    <property type="molecule type" value="Genomic_DNA"/>
</dbReference>
<dbReference type="Proteomes" id="UP001595945">
    <property type="component" value="Unassembled WGS sequence"/>
</dbReference>
<dbReference type="GeneID" id="73045988"/>
<evidence type="ECO:0000256" key="2">
    <source>
        <dbReference type="SAM" id="Phobius"/>
    </source>
</evidence>
<evidence type="ECO:0000256" key="1">
    <source>
        <dbReference type="SAM" id="MobiDB-lite"/>
    </source>
</evidence>
<protein>
    <recommendedName>
        <fullName evidence="5">Cytochrome oxidase maturation protein, cbb3-type</fullName>
    </recommendedName>
</protein>
<dbReference type="InterPro" id="IPR058456">
    <property type="entry name" value="DUF8143"/>
</dbReference>
<feature type="region of interest" description="Disordered" evidence="1">
    <location>
        <begin position="27"/>
        <end position="58"/>
    </location>
</feature>
<keyword evidence="2" id="KW-0472">Membrane</keyword>
<evidence type="ECO:0008006" key="5">
    <source>
        <dbReference type="Google" id="ProtNLM"/>
    </source>
</evidence>
<reference evidence="3 4" key="1">
    <citation type="journal article" date="2019" name="Int. J. Syst. Evol. Microbiol.">
        <title>The Global Catalogue of Microorganisms (GCM) 10K type strain sequencing project: providing services to taxonomists for standard genome sequencing and annotation.</title>
        <authorList>
            <consortium name="The Broad Institute Genomics Platform"/>
            <consortium name="The Broad Institute Genome Sequencing Center for Infectious Disease"/>
            <person name="Wu L."/>
            <person name="Ma J."/>
        </authorList>
    </citation>
    <scope>NUCLEOTIDE SEQUENCE [LARGE SCALE GENOMIC DNA]</scope>
    <source>
        <strain evidence="3 4">XZYJ18</strain>
    </source>
</reference>
<keyword evidence="2" id="KW-0812">Transmembrane</keyword>
<keyword evidence="2" id="KW-1133">Transmembrane helix</keyword>
<sequence>MAAIGIFVLFVLLSVGGGLLLWSAVDSEKRDRQVMDRESAEKAARRDTSEDEDERRGF</sequence>
<evidence type="ECO:0000313" key="3">
    <source>
        <dbReference type="EMBL" id="MFC4822967.1"/>
    </source>
</evidence>
<keyword evidence="4" id="KW-1185">Reference proteome</keyword>
<name>A0ABD5PWQ3_9EURY</name>
<accession>A0ABD5PWQ3</accession>
<comment type="caution">
    <text evidence="3">The sequence shown here is derived from an EMBL/GenBank/DDBJ whole genome shotgun (WGS) entry which is preliminary data.</text>
</comment>
<proteinExistence type="predicted"/>
<dbReference type="Pfam" id="PF26467">
    <property type="entry name" value="DUF8143"/>
    <property type="match status" value="1"/>
</dbReference>
<feature type="transmembrane region" description="Helical" evidence="2">
    <location>
        <begin position="6"/>
        <end position="25"/>
    </location>
</feature>